<dbReference type="EMBL" id="ABOX02000034">
    <property type="protein sequence ID" value="EEF58988.1"/>
    <property type="molecule type" value="Genomic_DNA"/>
</dbReference>
<dbReference type="STRING" id="320771.Cflav_PD2037"/>
<sequence length="463" mass="50579" precursor="true">MRAEIALVEIVEGDCSSLAQSAFIGVHPRLKIRLRVLPQCLPCSGALNSRMRANIILGLTSLFCLAMANTLLADTATAEGKPQENVSHVFQPERRDFTPERLKQLKLPPGFKVNVFAQGLGNPRMIAVGDDNTVYVTCLAQGSVVALRDKQDRGIADEQLTIVSDLKGVHGIAIHEGDMYLGTVRKIYKAHLLGGGKVEKPEPLKGPDLPEMGMHWKRTLGFGPDGMLYISMGSTCNSCEESNPENAAILRAKPDGTERKVFASGLRNTLGFDWHPETHELWGVDNGSDDRGDQVPPEELNLLVEGGFYGWPYCFGDKQVDALAPQPKGKTKEQICATSIAPVLTYTAHAAPIAMTFYTGKQFPPAYTNDAFVVWRGSWNRLPPSGYCVTRVHFEDNKPVKFEDFLTGFLIEDGKAQFARIAGIAMTRDGSLLVSDDENGIIYRVSYGNGKVPAESAHGSEAK</sequence>
<feature type="domain" description="Pyrroloquinoline quinone-dependent pyranose dehydrogenase beta-propeller" evidence="1">
    <location>
        <begin position="106"/>
        <end position="446"/>
    </location>
</feature>
<name>B9XME6_PEDPL</name>
<organism evidence="2 3">
    <name type="scientific">Pedosphaera parvula (strain Ellin514)</name>
    <dbReference type="NCBI Taxonomy" id="320771"/>
    <lineage>
        <taxon>Bacteria</taxon>
        <taxon>Pseudomonadati</taxon>
        <taxon>Verrucomicrobiota</taxon>
        <taxon>Pedosphaerae</taxon>
        <taxon>Pedosphaerales</taxon>
        <taxon>Pedosphaeraceae</taxon>
        <taxon>Pedosphaera</taxon>
    </lineage>
</organism>
<reference evidence="2 3" key="1">
    <citation type="journal article" date="2011" name="J. Bacteriol.">
        <title>Genome sequence of 'Pedosphaera parvula' Ellin514, an aerobic Verrucomicrobial isolate from pasture soil.</title>
        <authorList>
            <person name="Kant R."/>
            <person name="van Passel M.W."/>
            <person name="Sangwan P."/>
            <person name="Palva A."/>
            <person name="Lucas S."/>
            <person name="Copeland A."/>
            <person name="Lapidus A."/>
            <person name="Glavina Del Rio T."/>
            <person name="Dalin E."/>
            <person name="Tice H."/>
            <person name="Bruce D."/>
            <person name="Goodwin L."/>
            <person name="Pitluck S."/>
            <person name="Chertkov O."/>
            <person name="Larimer F.W."/>
            <person name="Land M.L."/>
            <person name="Hauser L."/>
            <person name="Brettin T.S."/>
            <person name="Detter J.C."/>
            <person name="Han S."/>
            <person name="de Vos W.M."/>
            <person name="Janssen P.H."/>
            <person name="Smidt H."/>
        </authorList>
    </citation>
    <scope>NUCLEOTIDE SEQUENCE [LARGE SCALE GENOMIC DNA]</scope>
    <source>
        <strain evidence="2 3">Ellin514</strain>
    </source>
</reference>
<dbReference type="InterPro" id="IPR011041">
    <property type="entry name" value="Quinoprot_gluc/sorb_DH_b-prop"/>
</dbReference>
<dbReference type="PANTHER" id="PTHR19328:SF53">
    <property type="entry name" value="MEMBRANE PROTEIN"/>
    <property type="match status" value="1"/>
</dbReference>
<protein>
    <submittedName>
        <fullName evidence="2">Glucose sorbosone dehydrogenase</fullName>
    </submittedName>
</protein>
<dbReference type="InterPro" id="IPR011042">
    <property type="entry name" value="6-blade_b-propeller_TolB-like"/>
</dbReference>
<keyword evidence="3" id="KW-1185">Reference proteome</keyword>
<dbReference type="Gene3D" id="2.120.10.30">
    <property type="entry name" value="TolB, C-terminal domain"/>
    <property type="match status" value="1"/>
</dbReference>
<gene>
    <name evidence="2" type="ORF">Cflav_PD2037</name>
</gene>
<accession>B9XME6</accession>
<dbReference type="SUPFAM" id="SSF50952">
    <property type="entry name" value="Soluble quinoprotein glucose dehydrogenase"/>
    <property type="match status" value="1"/>
</dbReference>
<evidence type="ECO:0000259" key="1">
    <source>
        <dbReference type="Pfam" id="PF22807"/>
    </source>
</evidence>
<evidence type="ECO:0000313" key="2">
    <source>
        <dbReference type="EMBL" id="EEF58988.1"/>
    </source>
</evidence>
<dbReference type="AlphaFoldDB" id="B9XME6"/>
<dbReference type="PANTHER" id="PTHR19328">
    <property type="entry name" value="HEDGEHOG-INTERACTING PROTEIN"/>
    <property type="match status" value="1"/>
</dbReference>
<proteinExistence type="predicted"/>
<dbReference type="InterPro" id="IPR054539">
    <property type="entry name" value="Beta-prop_PDH"/>
</dbReference>
<dbReference type="Pfam" id="PF22807">
    <property type="entry name" value="TrAA12"/>
    <property type="match status" value="1"/>
</dbReference>
<evidence type="ECO:0000313" key="3">
    <source>
        <dbReference type="Proteomes" id="UP000003688"/>
    </source>
</evidence>
<comment type="caution">
    <text evidence="2">The sequence shown here is derived from an EMBL/GenBank/DDBJ whole genome shotgun (WGS) entry which is preliminary data.</text>
</comment>
<dbReference type="Proteomes" id="UP000003688">
    <property type="component" value="Unassembled WGS sequence"/>
</dbReference>